<dbReference type="GO" id="GO:0005681">
    <property type="term" value="C:spliceosomal complex"/>
    <property type="evidence" value="ECO:0007669"/>
    <property type="project" value="TreeGrafter"/>
</dbReference>
<dbReference type="GO" id="GO:0048024">
    <property type="term" value="P:regulation of mRNA splicing, via spliceosome"/>
    <property type="evidence" value="ECO:0007669"/>
    <property type="project" value="TreeGrafter"/>
</dbReference>
<comment type="caution">
    <text evidence="4">The sequence shown here is derived from an EMBL/GenBank/DDBJ whole genome shotgun (WGS) entry which is preliminary data.</text>
</comment>
<dbReference type="EMBL" id="CADEBC010000063">
    <property type="protein sequence ID" value="CAB3221466.1"/>
    <property type="molecule type" value="Genomic_DNA"/>
</dbReference>
<feature type="domain" description="PWI" evidence="3">
    <location>
        <begin position="25"/>
        <end position="121"/>
    </location>
</feature>
<dbReference type="PROSITE" id="PS51025">
    <property type="entry name" value="PWI"/>
    <property type="match status" value="1"/>
</dbReference>
<dbReference type="Gene3D" id="1.20.1390.10">
    <property type="entry name" value="PWI domain"/>
    <property type="match status" value="1"/>
</dbReference>
<dbReference type="Proteomes" id="UP000494256">
    <property type="component" value="Unassembled WGS sequence"/>
</dbReference>
<evidence type="ECO:0000256" key="1">
    <source>
        <dbReference type="ARBA" id="ARBA00022664"/>
    </source>
</evidence>
<dbReference type="GO" id="GO:0006397">
    <property type="term" value="P:mRNA processing"/>
    <property type="evidence" value="ECO:0007669"/>
    <property type="project" value="UniProtKB-KW"/>
</dbReference>
<evidence type="ECO:0000313" key="4">
    <source>
        <dbReference type="EMBL" id="CAB3221466.1"/>
    </source>
</evidence>
<keyword evidence="6" id="KW-1185">Reference proteome</keyword>
<dbReference type="Proteomes" id="UP000494106">
    <property type="component" value="Unassembled WGS sequence"/>
</dbReference>
<dbReference type="EMBL" id="CADEBD010000314">
    <property type="protein sequence ID" value="CAB3243486.1"/>
    <property type="molecule type" value="Genomic_DNA"/>
</dbReference>
<evidence type="ECO:0000313" key="5">
    <source>
        <dbReference type="EMBL" id="CAB3243486.1"/>
    </source>
</evidence>
<proteinExistence type="predicted"/>
<dbReference type="InterPro" id="IPR036483">
    <property type="entry name" value="PWI_dom_sf"/>
</dbReference>
<feature type="compositionally biased region" description="Polar residues" evidence="2">
    <location>
        <begin position="111"/>
        <end position="121"/>
    </location>
</feature>
<feature type="region of interest" description="Disordered" evidence="2">
    <location>
        <begin position="94"/>
        <end position="121"/>
    </location>
</feature>
<dbReference type="SUPFAM" id="SSF101233">
    <property type="entry name" value="PWI domain"/>
    <property type="match status" value="1"/>
</dbReference>
<gene>
    <name evidence="5" type="ORF">APLA_LOCUS10394</name>
    <name evidence="4" type="ORF">APLA_LOCUS600</name>
</gene>
<dbReference type="Pfam" id="PF01480">
    <property type="entry name" value="PWI"/>
    <property type="match status" value="1"/>
</dbReference>
<sequence>MMMYTGTSTEQDTRFSDKEKKLMKQMKFGDCLTQQVDMSKVKLDVLKPWITQKITEILKMEDDVVIDYVNNQLEEKMQEVEERMKKPSLRERAATLRRRSTERRGVGEWQPASTSLLLRRH</sequence>
<reference evidence="6 7" key="1">
    <citation type="submission" date="2020-04" db="EMBL/GenBank/DDBJ databases">
        <authorList>
            <person name="Wallbank WR R."/>
            <person name="Pardo Diaz C."/>
            <person name="Kozak K."/>
            <person name="Martin S."/>
            <person name="Jiggins C."/>
            <person name="Moest M."/>
            <person name="Warren A I."/>
            <person name="Byers J.R.P. K."/>
            <person name="Montejo-Kovacevich G."/>
            <person name="Yen C E."/>
        </authorList>
    </citation>
    <scope>NUCLEOTIDE SEQUENCE [LARGE SCALE GENOMIC DNA]</scope>
</reference>
<dbReference type="OrthoDB" id="668540at2759"/>
<dbReference type="InterPro" id="IPR002483">
    <property type="entry name" value="PWI_dom"/>
</dbReference>
<dbReference type="PANTHER" id="PTHR23148:SF0">
    <property type="entry name" value="SERINE_ARGININE REPETITIVE MATRIX PROTEIN 1"/>
    <property type="match status" value="1"/>
</dbReference>
<dbReference type="InterPro" id="IPR052225">
    <property type="entry name" value="Ser/Arg_repetitive_matrix"/>
</dbReference>
<accession>A0A8S0YPU5</accession>
<name>A0A8S0YPU5_ARCPL</name>
<dbReference type="PANTHER" id="PTHR23148">
    <property type="entry name" value="SERINE/ARGININE REGULATED NUCLEAR MATRIX PROTEIN"/>
    <property type="match status" value="1"/>
</dbReference>
<organism evidence="4 6">
    <name type="scientific">Arctia plantaginis</name>
    <name type="common">Wood tiger moth</name>
    <name type="synonym">Phalaena plantaginis</name>
    <dbReference type="NCBI Taxonomy" id="874455"/>
    <lineage>
        <taxon>Eukaryota</taxon>
        <taxon>Metazoa</taxon>
        <taxon>Ecdysozoa</taxon>
        <taxon>Arthropoda</taxon>
        <taxon>Hexapoda</taxon>
        <taxon>Insecta</taxon>
        <taxon>Pterygota</taxon>
        <taxon>Neoptera</taxon>
        <taxon>Endopterygota</taxon>
        <taxon>Lepidoptera</taxon>
        <taxon>Glossata</taxon>
        <taxon>Ditrysia</taxon>
        <taxon>Noctuoidea</taxon>
        <taxon>Erebidae</taxon>
        <taxon>Arctiinae</taxon>
        <taxon>Arctia</taxon>
    </lineage>
</organism>
<evidence type="ECO:0000259" key="3">
    <source>
        <dbReference type="PROSITE" id="PS51025"/>
    </source>
</evidence>
<dbReference type="AlphaFoldDB" id="A0A8S0YPU5"/>
<keyword evidence="1" id="KW-0507">mRNA processing</keyword>
<evidence type="ECO:0000313" key="6">
    <source>
        <dbReference type="Proteomes" id="UP000494106"/>
    </source>
</evidence>
<dbReference type="GO" id="GO:0003723">
    <property type="term" value="F:RNA binding"/>
    <property type="evidence" value="ECO:0007669"/>
    <property type="project" value="TreeGrafter"/>
</dbReference>
<evidence type="ECO:0000256" key="2">
    <source>
        <dbReference type="SAM" id="MobiDB-lite"/>
    </source>
</evidence>
<evidence type="ECO:0000313" key="7">
    <source>
        <dbReference type="Proteomes" id="UP000494256"/>
    </source>
</evidence>
<dbReference type="SMART" id="SM00311">
    <property type="entry name" value="PWI"/>
    <property type="match status" value="1"/>
</dbReference>
<protein>
    <recommendedName>
        <fullName evidence="3">PWI domain-containing protein</fullName>
    </recommendedName>
</protein>